<dbReference type="Proteomes" id="UP000699985">
    <property type="component" value="Unassembled WGS sequence"/>
</dbReference>
<evidence type="ECO:0000313" key="15">
    <source>
        <dbReference type="Proteomes" id="UP000572953"/>
    </source>
</evidence>
<feature type="modified residue" description="N5-methylglutamine" evidence="8">
    <location>
        <position position="151"/>
    </location>
</feature>
<dbReference type="EMBL" id="RGOB01000004">
    <property type="protein sequence ID" value="NCU52751.1"/>
    <property type="molecule type" value="Genomic_DNA"/>
</dbReference>
<gene>
    <name evidence="8" type="primary">rplC</name>
    <name evidence="14" type="ORF">EBV78_00195</name>
    <name evidence="12" type="ORF">EBX29_02855</name>
    <name evidence="13" type="ORF">EBX74_00335</name>
</gene>
<dbReference type="Proteomes" id="UP000572953">
    <property type="component" value="Unassembled WGS sequence"/>
</dbReference>
<evidence type="ECO:0000256" key="4">
    <source>
        <dbReference type="ARBA" id="ARBA00022884"/>
    </source>
</evidence>
<evidence type="ECO:0000256" key="8">
    <source>
        <dbReference type="HAMAP-Rule" id="MF_01325"/>
    </source>
</evidence>
<dbReference type="InterPro" id="IPR000597">
    <property type="entry name" value="Ribosomal_uL3"/>
</dbReference>
<evidence type="ECO:0000256" key="7">
    <source>
        <dbReference type="ARBA" id="ARBA00035243"/>
    </source>
</evidence>
<comment type="caution">
    <text evidence="14">The sequence shown here is derived from an EMBL/GenBank/DDBJ whole genome shotgun (WGS) entry which is preliminary data.</text>
</comment>
<dbReference type="InterPro" id="IPR019927">
    <property type="entry name" value="Ribosomal_uL3_bac/org-type"/>
</dbReference>
<keyword evidence="5 8" id="KW-0689">Ribosomal protein</keyword>
<keyword evidence="6 8" id="KW-0687">Ribonucleoprotein</keyword>
<dbReference type="EMBL" id="RGGN01000003">
    <property type="protein sequence ID" value="NCU62508.1"/>
    <property type="molecule type" value="Genomic_DNA"/>
</dbReference>
<evidence type="ECO:0000256" key="3">
    <source>
        <dbReference type="ARBA" id="ARBA00022730"/>
    </source>
</evidence>
<evidence type="ECO:0000256" key="9">
    <source>
        <dbReference type="RuleBase" id="RU003905"/>
    </source>
</evidence>
<feature type="region of interest" description="Disordered" evidence="11">
    <location>
        <begin position="136"/>
        <end position="156"/>
    </location>
</feature>
<feature type="compositionally biased region" description="Basic and acidic residues" evidence="11">
    <location>
        <begin position="224"/>
        <end position="250"/>
    </location>
</feature>
<comment type="function">
    <text evidence="8 10">One of the primary rRNA binding proteins, it binds directly near the 3'-end of the 23S rRNA, where it nucleates assembly of the 50S subunit.</text>
</comment>
<dbReference type="Proteomes" id="UP000747791">
    <property type="component" value="Unassembled WGS sequence"/>
</dbReference>
<evidence type="ECO:0000313" key="12">
    <source>
        <dbReference type="EMBL" id="NCU50697.1"/>
    </source>
</evidence>
<sequence length="262" mass="28939">MTLGLIGKKIGMTRRFYENGQSVPVTVLHVEPGKVVDVITKEKRGYSAVLVGFGHIKNSKVTKQMKGVFAKKSLEPKKILKEFRVDKDSDLKLGSDVDLNIFKDINFVDIRSKTIGRGFAGVMKRHNFAGLRATHGVSVSHRSHGSTGQRQDPGRVFKGKKMAGHMGDKFRTVERLEIIEADLKNNLLFVKGSVPGAKNAVVEINKAVKERNKRTMKDTIQAFKDDLAEGLKEKSTKKEKSAETNKKDAKPAAAAPAAEKKK</sequence>
<feature type="region of interest" description="Disordered" evidence="11">
    <location>
        <begin position="224"/>
        <end position="262"/>
    </location>
</feature>
<evidence type="ECO:0000256" key="2">
    <source>
        <dbReference type="ARBA" id="ARBA00022481"/>
    </source>
</evidence>
<dbReference type="FunFam" id="3.30.160.810:FF:000001">
    <property type="entry name" value="50S ribosomal protein L3"/>
    <property type="match status" value="1"/>
</dbReference>
<evidence type="ECO:0000256" key="6">
    <source>
        <dbReference type="ARBA" id="ARBA00023274"/>
    </source>
</evidence>
<dbReference type="HAMAP" id="MF_01325_B">
    <property type="entry name" value="Ribosomal_uL3_B"/>
    <property type="match status" value="1"/>
</dbReference>
<dbReference type="InterPro" id="IPR009000">
    <property type="entry name" value="Transl_B-barrel_sf"/>
</dbReference>
<dbReference type="GO" id="GO:0006412">
    <property type="term" value="P:translation"/>
    <property type="evidence" value="ECO:0007669"/>
    <property type="project" value="UniProtKB-UniRule"/>
</dbReference>
<keyword evidence="2 8" id="KW-0488">Methylation</keyword>
<evidence type="ECO:0000256" key="5">
    <source>
        <dbReference type="ARBA" id="ARBA00022980"/>
    </source>
</evidence>
<organism evidence="14 15">
    <name type="scientific">Candidatus Fonsibacter lacus</name>
    <dbReference type="NCBI Taxonomy" id="2576439"/>
    <lineage>
        <taxon>Bacteria</taxon>
        <taxon>Pseudomonadati</taxon>
        <taxon>Pseudomonadota</taxon>
        <taxon>Alphaproteobacteria</taxon>
        <taxon>Candidatus Pelagibacterales</taxon>
        <taxon>Candidatus Pelagibacterales incertae sedis</taxon>
        <taxon>Candidatus Fonsibacter</taxon>
    </lineage>
</organism>
<evidence type="ECO:0000256" key="10">
    <source>
        <dbReference type="RuleBase" id="RU003906"/>
    </source>
</evidence>
<evidence type="ECO:0000313" key="13">
    <source>
        <dbReference type="EMBL" id="NCU52751.1"/>
    </source>
</evidence>
<name>A0A845S9G7_9PROT</name>
<dbReference type="InterPro" id="IPR019926">
    <property type="entry name" value="Ribosomal_uL3_CS"/>
</dbReference>
<dbReference type="NCBIfam" id="TIGR03625">
    <property type="entry name" value="L3_bact"/>
    <property type="match status" value="1"/>
</dbReference>
<dbReference type="GO" id="GO:0022625">
    <property type="term" value="C:cytosolic large ribosomal subunit"/>
    <property type="evidence" value="ECO:0007669"/>
    <property type="project" value="TreeGrafter"/>
</dbReference>
<feature type="compositionally biased region" description="Low complexity" evidence="11">
    <location>
        <begin position="136"/>
        <end position="148"/>
    </location>
</feature>
<accession>A0A845S9G7</accession>
<dbReference type="GO" id="GO:0019843">
    <property type="term" value="F:rRNA binding"/>
    <property type="evidence" value="ECO:0007669"/>
    <property type="project" value="UniProtKB-UniRule"/>
</dbReference>
<keyword evidence="3 8" id="KW-0699">rRNA-binding</keyword>
<dbReference type="Gene3D" id="3.30.160.810">
    <property type="match status" value="1"/>
</dbReference>
<comment type="PTM">
    <text evidence="8">Methylated by PrmB.</text>
</comment>
<dbReference type="EMBL" id="RGMI01000121">
    <property type="protein sequence ID" value="NCU50697.1"/>
    <property type="molecule type" value="Genomic_DNA"/>
</dbReference>
<evidence type="ECO:0000256" key="1">
    <source>
        <dbReference type="ARBA" id="ARBA00006540"/>
    </source>
</evidence>
<keyword evidence="4 8" id="KW-0694">RNA-binding</keyword>
<dbReference type="PANTHER" id="PTHR11229:SF16">
    <property type="entry name" value="LARGE RIBOSOMAL SUBUNIT PROTEIN UL3C"/>
    <property type="match status" value="1"/>
</dbReference>
<dbReference type="FunFam" id="2.40.30.10:FF:000004">
    <property type="entry name" value="50S ribosomal protein L3"/>
    <property type="match status" value="1"/>
</dbReference>
<comment type="subunit">
    <text evidence="8 10">Part of the 50S ribosomal subunit. Forms a cluster with proteins L14 and L19.</text>
</comment>
<evidence type="ECO:0000256" key="11">
    <source>
        <dbReference type="SAM" id="MobiDB-lite"/>
    </source>
</evidence>
<protein>
    <recommendedName>
        <fullName evidence="7 8">Large ribosomal subunit protein uL3</fullName>
    </recommendedName>
</protein>
<dbReference type="SUPFAM" id="SSF50447">
    <property type="entry name" value="Translation proteins"/>
    <property type="match status" value="1"/>
</dbReference>
<dbReference type="AlphaFoldDB" id="A0A845S9G7"/>
<comment type="similarity">
    <text evidence="1 8 9">Belongs to the universal ribosomal protein uL3 family.</text>
</comment>
<dbReference type="GO" id="GO:0003735">
    <property type="term" value="F:structural constituent of ribosome"/>
    <property type="evidence" value="ECO:0007669"/>
    <property type="project" value="UniProtKB-UniRule"/>
</dbReference>
<evidence type="ECO:0000313" key="14">
    <source>
        <dbReference type="EMBL" id="NCU62508.1"/>
    </source>
</evidence>
<dbReference type="Gene3D" id="2.40.30.10">
    <property type="entry name" value="Translation factors"/>
    <property type="match status" value="1"/>
</dbReference>
<dbReference type="Pfam" id="PF00297">
    <property type="entry name" value="Ribosomal_L3"/>
    <property type="match status" value="1"/>
</dbReference>
<feature type="compositionally biased region" description="Low complexity" evidence="11">
    <location>
        <begin position="251"/>
        <end position="262"/>
    </location>
</feature>
<dbReference type="PROSITE" id="PS00474">
    <property type="entry name" value="RIBOSOMAL_L3"/>
    <property type="match status" value="1"/>
</dbReference>
<reference evidence="14 15" key="1">
    <citation type="submission" date="2018-10" db="EMBL/GenBank/DDBJ databases">
        <title>Iterative Subtractive Binning of Freshwater Chronoseries Metagenomes Recovers Nearly Complete Genomes from over Four Hundred Novel Species.</title>
        <authorList>
            <person name="Rodriguez-R L.M."/>
            <person name="Tsementzi D."/>
            <person name="Luo C."/>
            <person name="Konstantinidis K.T."/>
        </authorList>
    </citation>
    <scope>NUCLEOTIDE SEQUENCE [LARGE SCALE GENOMIC DNA]</scope>
    <source>
        <strain evidence="14">WB7_2B_003</strain>
        <strain evidence="12">WB8_1A_003</strain>
        <strain evidence="13">WB8_2A_004</strain>
    </source>
</reference>
<proteinExistence type="inferred from homology"/>
<dbReference type="PANTHER" id="PTHR11229">
    <property type="entry name" value="50S RIBOSOMAL PROTEIN L3"/>
    <property type="match status" value="1"/>
</dbReference>